<feature type="region of interest" description="Disordered" evidence="1">
    <location>
        <begin position="172"/>
        <end position="194"/>
    </location>
</feature>
<evidence type="ECO:0000259" key="2">
    <source>
        <dbReference type="PROSITE" id="PS50234"/>
    </source>
</evidence>
<comment type="caution">
    <text evidence="4">The sequence shown here is derived from an EMBL/GenBank/DDBJ whole genome shotgun (WGS) entry which is preliminary data.</text>
</comment>
<feature type="domain" description="VIT" evidence="3">
    <location>
        <begin position="17"/>
        <end position="145"/>
    </location>
</feature>
<protein>
    <submittedName>
        <fullName evidence="4">Ca-activated chloride channel family protein</fullName>
    </submittedName>
</protein>
<feature type="region of interest" description="Disordered" evidence="1">
    <location>
        <begin position="643"/>
        <end position="695"/>
    </location>
</feature>
<name>A0A7W9MFE6_9ACTN</name>
<accession>A0A7W9MFE6</accession>
<evidence type="ECO:0000259" key="3">
    <source>
        <dbReference type="PROSITE" id="PS51468"/>
    </source>
</evidence>
<dbReference type="PROSITE" id="PS50234">
    <property type="entry name" value="VWFA"/>
    <property type="match status" value="1"/>
</dbReference>
<proteinExistence type="predicted"/>
<dbReference type="InterPro" id="IPR002035">
    <property type="entry name" value="VWF_A"/>
</dbReference>
<dbReference type="EMBL" id="JACHMP010000001">
    <property type="protein sequence ID" value="MBB5818411.1"/>
    <property type="molecule type" value="Genomic_DNA"/>
</dbReference>
<feature type="region of interest" description="Disordered" evidence="1">
    <location>
        <begin position="593"/>
        <end position="615"/>
    </location>
</feature>
<dbReference type="Pfam" id="PF08487">
    <property type="entry name" value="VIT"/>
    <property type="match status" value="1"/>
</dbReference>
<sequence length="777" mass="81966">MLSSITTLRPEECPPVPDAGLGALSTARGNLPLESVDVTAAVSGLVAGVEVVQGFRNPHDVALEATYVFPLPDRAAVTAFRMEADGRVVEGVLKERGQARADYDQALAQGRRAAIAEEDRPDVFTIRVGNIVPGERVTVHLTLNQPLPYEDGAATFRFPLVVAPRYIPGTPLDGEQAGDGWSSDTDAAPDASRITPPVLLPGFPNPVRLSLAVSVDPAGLELREMCSSLHVVREEGTTVRLRPGERLDRDFVLRLLFDASTSLALAPDDDGEGGTFTLTVVPDPAPATTTPRNVVLVLDRSGSMAGWKMVAARRAAARIVDTLTSRDRFAVLSFDDVVEHPEKLGGGLVEASDRNRYRAVEHLARLEARGGTEMLDPLERAATLLAGASGDRVLVLVTDGQVGDEDRILKALGTRLRGVRVHTVGIDRAVNAGFLGRLAGLGGGRCELVESEDRLDEAMEHIHRRIGAPLVTDLSVEADGLDVITETVGHIGSIYPGVPLTVLGRYRGAGGGALTARGLDAAGRPWEHRVTATVAANPATRAIWARARLRTLEDRYATGSPWLEDEIVKTSLRYGVLCRFTAFVAADTRTVAEGGPGHRVIQPVEPPSGWGSPAPAAAPMRAVAYGGAPGGYGAPAGGPPAGYGGPPPSGAPRGYGGAPARSGPPPSGAPGGYGGVPAPAPSARRGRSQEPPREQLTEELERLRAAVSLPAAERLRMLQDLGSRLAALAAHLGGHAELAALAEELQAGGDVETLWRRAVEGLEALVRPVKRRPFWKR</sequence>
<feature type="domain" description="VWFA" evidence="2">
    <location>
        <begin position="293"/>
        <end position="466"/>
    </location>
</feature>
<evidence type="ECO:0000313" key="5">
    <source>
        <dbReference type="Proteomes" id="UP000540685"/>
    </source>
</evidence>
<reference evidence="4 5" key="1">
    <citation type="submission" date="2020-08" db="EMBL/GenBank/DDBJ databases">
        <title>Sequencing the genomes of 1000 actinobacteria strains.</title>
        <authorList>
            <person name="Klenk H.-P."/>
        </authorList>
    </citation>
    <scope>NUCLEOTIDE SEQUENCE [LARGE SCALE GENOMIC DNA]</scope>
    <source>
        <strain evidence="4 5">DSM 46887</strain>
    </source>
</reference>
<dbReference type="PROSITE" id="PS51468">
    <property type="entry name" value="VIT"/>
    <property type="match status" value="1"/>
</dbReference>
<dbReference type="Proteomes" id="UP000540685">
    <property type="component" value="Unassembled WGS sequence"/>
</dbReference>
<dbReference type="AlphaFoldDB" id="A0A7W9MFE6"/>
<dbReference type="RefSeq" id="WP_184543582.1">
    <property type="nucleotide sequence ID" value="NZ_JACHMP010000001.1"/>
</dbReference>
<dbReference type="InterPro" id="IPR013694">
    <property type="entry name" value="VIT"/>
</dbReference>
<dbReference type="SMART" id="SM00327">
    <property type="entry name" value="VWA"/>
    <property type="match status" value="1"/>
</dbReference>
<dbReference type="SMART" id="SM00609">
    <property type="entry name" value="VIT"/>
    <property type="match status" value="1"/>
</dbReference>
<organism evidence="4 5">
    <name type="scientific">Streptosporangium becharense</name>
    <dbReference type="NCBI Taxonomy" id="1816182"/>
    <lineage>
        <taxon>Bacteria</taxon>
        <taxon>Bacillati</taxon>
        <taxon>Actinomycetota</taxon>
        <taxon>Actinomycetes</taxon>
        <taxon>Streptosporangiales</taxon>
        <taxon>Streptosporangiaceae</taxon>
        <taxon>Streptosporangium</taxon>
    </lineage>
</organism>
<evidence type="ECO:0000313" key="4">
    <source>
        <dbReference type="EMBL" id="MBB5818411.1"/>
    </source>
</evidence>
<evidence type="ECO:0000256" key="1">
    <source>
        <dbReference type="SAM" id="MobiDB-lite"/>
    </source>
</evidence>
<dbReference type="PANTHER" id="PTHR45737:SF6">
    <property type="entry name" value="VON WILLEBRAND FACTOR A DOMAIN-CONTAINING PROTEIN 5A"/>
    <property type="match status" value="1"/>
</dbReference>
<dbReference type="Gene3D" id="3.40.50.410">
    <property type="entry name" value="von Willebrand factor, type A domain"/>
    <property type="match status" value="1"/>
</dbReference>
<dbReference type="PANTHER" id="PTHR45737">
    <property type="entry name" value="VON WILLEBRAND FACTOR A DOMAIN-CONTAINING PROTEIN 5A"/>
    <property type="match status" value="1"/>
</dbReference>
<keyword evidence="5" id="KW-1185">Reference proteome</keyword>
<gene>
    <name evidence="4" type="ORF">F4562_001473</name>
</gene>
<dbReference type="SUPFAM" id="SSF53300">
    <property type="entry name" value="vWA-like"/>
    <property type="match status" value="1"/>
</dbReference>
<dbReference type="InterPro" id="IPR036465">
    <property type="entry name" value="vWFA_dom_sf"/>
</dbReference>
<dbReference type="Pfam" id="PF13768">
    <property type="entry name" value="VWA_3"/>
    <property type="match status" value="1"/>
</dbReference>